<sequence>MRLSLTLALIAATSLSACGFGQSRLNPLNWFGRSKEVPVAAAPEVVGKAAVDDGRQLVQSVLSMTVEPNPGGAIITATGLPPSQGWWKAELVALPVDDKGVLVLEFRVAQPPEPWPAGTQWSREITAGYSLSNIKLQNISEIVVQGETNARASRR</sequence>
<reference evidence="2" key="1">
    <citation type="submission" date="2021-01" db="EMBL/GenBank/DDBJ databases">
        <title>Genome seq and assembly of Tabrizicola sp. KVB23.</title>
        <authorList>
            <person name="Chhetri G."/>
        </authorList>
    </citation>
    <scope>NUCLEOTIDE SEQUENCE</scope>
    <source>
        <strain evidence="2">KVB23</strain>
    </source>
</reference>
<feature type="chain" id="PRO_5035164320" description="Lipoprotein" evidence="1">
    <location>
        <begin position="20"/>
        <end position="155"/>
    </location>
</feature>
<evidence type="ECO:0000256" key="1">
    <source>
        <dbReference type="SAM" id="SignalP"/>
    </source>
</evidence>
<organism evidence="2 3">
    <name type="scientific">Fuscibacter oryzae</name>
    <dbReference type="NCBI Taxonomy" id="2803939"/>
    <lineage>
        <taxon>Bacteria</taxon>
        <taxon>Pseudomonadati</taxon>
        <taxon>Pseudomonadota</taxon>
        <taxon>Alphaproteobacteria</taxon>
        <taxon>Rhodobacterales</taxon>
        <taxon>Paracoccaceae</taxon>
        <taxon>Fuscibacter</taxon>
    </lineage>
</organism>
<dbReference type="PROSITE" id="PS51257">
    <property type="entry name" value="PROKAR_LIPOPROTEIN"/>
    <property type="match status" value="1"/>
</dbReference>
<feature type="signal peptide" evidence="1">
    <location>
        <begin position="1"/>
        <end position="19"/>
    </location>
</feature>
<gene>
    <name evidence="2" type="ORF">JI744_11055</name>
</gene>
<dbReference type="RefSeq" id="WP_202660759.1">
    <property type="nucleotide sequence ID" value="NZ_JAESVP010000005.1"/>
</dbReference>
<dbReference type="AlphaFoldDB" id="A0A8J7SW83"/>
<dbReference type="Proteomes" id="UP000619033">
    <property type="component" value="Unassembled WGS sequence"/>
</dbReference>
<name>A0A8J7SW83_9RHOB</name>
<proteinExistence type="predicted"/>
<evidence type="ECO:0000313" key="3">
    <source>
        <dbReference type="Proteomes" id="UP000619033"/>
    </source>
</evidence>
<keyword evidence="3" id="KW-1185">Reference proteome</keyword>
<comment type="caution">
    <text evidence="2">The sequence shown here is derived from an EMBL/GenBank/DDBJ whole genome shotgun (WGS) entry which is preliminary data.</text>
</comment>
<evidence type="ECO:0000313" key="2">
    <source>
        <dbReference type="EMBL" id="MBL4928644.1"/>
    </source>
</evidence>
<keyword evidence="1" id="KW-0732">Signal</keyword>
<accession>A0A8J7SW83</accession>
<evidence type="ECO:0008006" key="4">
    <source>
        <dbReference type="Google" id="ProtNLM"/>
    </source>
</evidence>
<dbReference type="EMBL" id="JAESVP010000005">
    <property type="protein sequence ID" value="MBL4928644.1"/>
    <property type="molecule type" value="Genomic_DNA"/>
</dbReference>
<protein>
    <recommendedName>
        <fullName evidence="4">Lipoprotein</fullName>
    </recommendedName>
</protein>